<reference evidence="2 4" key="1">
    <citation type="submission" date="2017-11" db="EMBL/GenBank/DDBJ databases">
        <title>The genome of Rhizophagus clarus HR1 reveals common genetic basis of auxotrophy among arbuscular mycorrhizal fungi.</title>
        <authorList>
            <person name="Kobayashi Y."/>
        </authorList>
    </citation>
    <scope>NUCLEOTIDE SEQUENCE [LARGE SCALE GENOMIC DNA]</scope>
    <source>
        <strain evidence="2 4">HR1</strain>
    </source>
</reference>
<evidence type="ECO:0000313" key="3">
    <source>
        <dbReference type="EMBL" id="GES83772.1"/>
    </source>
</evidence>
<evidence type="ECO:0000313" key="2">
    <source>
        <dbReference type="EMBL" id="GBB89952.1"/>
    </source>
</evidence>
<accession>A0A2Z6QMK2</accession>
<evidence type="ECO:0000313" key="4">
    <source>
        <dbReference type="Proteomes" id="UP000247702"/>
    </source>
</evidence>
<dbReference type="Proteomes" id="UP000615446">
    <property type="component" value="Unassembled WGS sequence"/>
</dbReference>
<reference evidence="3" key="2">
    <citation type="submission" date="2019-10" db="EMBL/GenBank/DDBJ databases">
        <title>Conservation and host-specific expression of non-tandemly repeated heterogenous ribosome RNA gene in arbuscular mycorrhizal fungi.</title>
        <authorList>
            <person name="Maeda T."/>
            <person name="Kobayashi Y."/>
            <person name="Nakagawa T."/>
            <person name="Ezawa T."/>
            <person name="Yamaguchi K."/>
            <person name="Bino T."/>
            <person name="Nishimoto Y."/>
            <person name="Shigenobu S."/>
            <person name="Kawaguchi M."/>
        </authorList>
    </citation>
    <scope>NUCLEOTIDE SEQUENCE</scope>
    <source>
        <strain evidence="3">HR1</strain>
    </source>
</reference>
<dbReference type="AlphaFoldDB" id="A0A2Z6QMK2"/>
<keyword evidence="4" id="KW-1185">Reference proteome</keyword>
<dbReference type="EMBL" id="BEXD01000757">
    <property type="protein sequence ID" value="GBB89952.1"/>
    <property type="molecule type" value="Genomic_DNA"/>
</dbReference>
<feature type="coiled-coil region" evidence="1">
    <location>
        <begin position="40"/>
        <end position="67"/>
    </location>
</feature>
<proteinExistence type="predicted"/>
<evidence type="ECO:0000256" key="1">
    <source>
        <dbReference type="SAM" id="Coils"/>
    </source>
</evidence>
<name>A0A2Z6QMK2_9GLOM</name>
<protein>
    <submittedName>
        <fullName evidence="2">Uncharacterized protein</fullName>
    </submittedName>
</protein>
<organism evidence="2 4">
    <name type="scientific">Rhizophagus clarus</name>
    <dbReference type="NCBI Taxonomy" id="94130"/>
    <lineage>
        <taxon>Eukaryota</taxon>
        <taxon>Fungi</taxon>
        <taxon>Fungi incertae sedis</taxon>
        <taxon>Mucoromycota</taxon>
        <taxon>Glomeromycotina</taxon>
        <taxon>Glomeromycetes</taxon>
        <taxon>Glomerales</taxon>
        <taxon>Glomeraceae</taxon>
        <taxon>Rhizophagus</taxon>
    </lineage>
</organism>
<dbReference type="EMBL" id="BLAL01000073">
    <property type="protein sequence ID" value="GES83772.1"/>
    <property type="molecule type" value="Genomic_DNA"/>
</dbReference>
<dbReference type="Proteomes" id="UP000247702">
    <property type="component" value="Unassembled WGS sequence"/>
</dbReference>
<dbReference type="OrthoDB" id="2327325at2759"/>
<sequence length="158" mass="18607">MFKHIRLFGYSGLRKYSTFQPPRNLGILRNEIEFLNRGLRDRLECANQDLRKQVNFMEQILREENKSIGQDLRKEVEQTLREFMKKEFENSKNELNFQNLKNKLKIIKAKAIIVGKSTLYAMVFGLGPYYTIVVSHDVCEGSSKLWKNFKKNGDLLKV</sequence>
<keyword evidence="1" id="KW-0175">Coiled coil</keyword>
<gene>
    <name evidence="3" type="ORF">RCL2_001092400</name>
    <name evidence="2" type="ORF">RclHR1_01680023</name>
</gene>
<comment type="caution">
    <text evidence="2">The sequence shown here is derived from an EMBL/GenBank/DDBJ whole genome shotgun (WGS) entry which is preliminary data.</text>
</comment>